<sequence>MKKVARHSRVRCAALPFVMKEESQEMLRNFLNRYSPLDDLDTTNKWTDSSFSIVREDHVHREKAIMGKKTPKKIISYTHNPVAFNKVRQKLRDHHRQCRRLGQAYGIICRVRLLHVAICKALTRMGRWAPDNYDRVEFSFQEVVSNMPVKDFCQVFGTPEPLSDKDELLIKQTIQSSSTTPIPDQWKMLGDIGKLLQRNVRNRGQRLVDILMDFKLLQQEESQSLHHECVYASDVDLMVSRVVDQTVQGGVFYLTRHVFIAIVDERASTPLRMPGVLKPTGFSPLEILPLEYNFSSAEDVEQYWRHLEVFYLERVRWEYVADSPLPDQVPMFVKPYLVPAVNATLALLWTDSGTLQHRKVGIIKTRAKPKKQRFSTNLINPAPKWKREAGVPTISRRSQPLRIKAPRRRAEKFELTHDQEQAALQAYMDKLVAHWQVEIPLELRFSDEERVFRNSRVKRGRINWNTIGLDVHWPVMSLGKSRPYVGLEVKRRLHRNVLCLPDVKKRVREMEAALIVEKNPTGEFIEEELIKAHPHLYGCLVKATQMMLHPDEEYETSVGDDILSGFSTIDMQTVWRFLYLSGMVNKSKPADTGHRRGFSFSLSMFDFFRLNASQWPLTMCAEAAEHMGLLSTLDEEMKMAMPTNASPGYMATLLASCVRGSSVFDIAFEKTPDEVYDAMASNPHDRRYKDAGVIGHMHRFTQGKSYEEFNQDWIISTKTAETKSEDDGDLEAFSMSKKRKRQSVREIWRCLCQPKQCSSLMRCKLKFISKLTGAVDGAKEIGMSVPDMLDIFPFVSRNLMQDIVDDLVAEEKLMEVHAFSHVRYVMKANASLWCVHPYKREKRASVSLVEFNRDEPVVARPWLKMDGTLNEKFMVVLKREITMLVAEHPGIGEESMRTYFKGLFGLQDLRSLCFQLVDDGVLYSRATKRRKVSSSLFAPSTPPPEPEEADYDMDRDEYNLSYFASIDCFGHLGNAVQELL</sequence>
<evidence type="ECO:0000313" key="1">
    <source>
        <dbReference type="EMBL" id="KAF0743775.1"/>
    </source>
</evidence>
<reference evidence="1 2" key="1">
    <citation type="submission" date="2019-07" db="EMBL/GenBank/DDBJ databases">
        <title>Genomics analysis of Aphanomyces spp. identifies a new class of oomycete effector associated with host adaptation.</title>
        <authorList>
            <person name="Gaulin E."/>
        </authorList>
    </citation>
    <scope>NUCLEOTIDE SEQUENCE [LARGE SCALE GENOMIC DNA]</scope>
    <source>
        <strain evidence="1 2">ATCC 201684</strain>
    </source>
</reference>
<dbReference type="AlphaFoldDB" id="A0A6G0XT11"/>
<dbReference type="VEuPathDB" id="FungiDB:AeMF1_002666"/>
<proteinExistence type="predicted"/>
<comment type="caution">
    <text evidence="1">The sequence shown here is derived from an EMBL/GenBank/DDBJ whole genome shotgun (WGS) entry which is preliminary data.</text>
</comment>
<gene>
    <name evidence="1" type="ORF">Ae201684_001426</name>
</gene>
<dbReference type="PANTHER" id="PTHR15180">
    <property type="entry name" value="GENERAL TRANSCRIPTION FACTOR 3C POLYPEPTIDE 1"/>
    <property type="match status" value="1"/>
</dbReference>
<name>A0A6G0XT11_9STRA</name>
<keyword evidence="2" id="KW-1185">Reference proteome</keyword>
<dbReference type="GO" id="GO:0000127">
    <property type="term" value="C:transcription factor TFIIIC complex"/>
    <property type="evidence" value="ECO:0007669"/>
    <property type="project" value="InterPro"/>
</dbReference>
<dbReference type="Proteomes" id="UP000481153">
    <property type="component" value="Unassembled WGS sequence"/>
</dbReference>
<dbReference type="InterPro" id="IPR044210">
    <property type="entry name" value="Tfc3-like"/>
</dbReference>
<evidence type="ECO:0000313" key="2">
    <source>
        <dbReference type="Proteomes" id="UP000481153"/>
    </source>
</evidence>
<protein>
    <recommendedName>
        <fullName evidence="3">B-block binding subunit of TFIIIC domain-containing protein</fullName>
    </recommendedName>
</protein>
<dbReference type="GO" id="GO:0003677">
    <property type="term" value="F:DNA binding"/>
    <property type="evidence" value="ECO:0007669"/>
    <property type="project" value="InterPro"/>
</dbReference>
<evidence type="ECO:0008006" key="3">
    <source>
        <dbReference type="Google" id="ProtNLM"/>
    </source>
</evidence>
<dbReference type="PANTHER" id="PTHR15180:SF1">
    <property type="entry name" value="GENERAL TRANSCRIPTION FACTOR 3C POLYPEPTIDE 1"/>
    <property type="match status" value="1"/>
</dbReference>
<dbReference type="EMBL" id="VJMJ01000012">
    <property type="protein sequence ID" value="KAF0743775.1"/>
    <property type="molecule type" value="Genomic_DNA"/>
</dbReference>
<dbReference type="GO" id="GO:0006384">
    <property type="term" value="P:transcription initiation at RNA polymerase III promoter"/>
    <property type="evidence" value="ECO:0007669"/>
    <property type="project" value="InterPro"/>
</dbReference>
<dbReference type="GO" id="GO:0042791">
    <property type="term" value="P:5S class rRNA transcription by RNA polymerase III"/>
    <property type="evidence" value="ECO:0007669"/>
    <property type="project" value="TreeGrafter"/>
</dbReference>
<accession>A0A6G0XT11</accession>
<organism evidence="1 2">
    <name type="scientific">Aphanomyces euteiches</name>
    <dbReference type="NCBI Taxonomy" id="100861"/>
    <lineage>
        <taxon>Eukaryota</taxon>
        <taxon>Sar</taxon>
        <taxon>Stramenopiles</taxon>
        <taxon>Oomycota</taxon>
        <taxon>Saprolegniomycetes</taxon>
        <taxon>Saprolegniales</taxon>
        <taxon>Verrucalvaceae</taxon>
        <taxon>Aphanomyces</taxon>
    </lineage>
</organism>